<feature type="transmembrane region" description="Helical" evidence="2">
    <location>
        <begin position="14"/>
        <end position="36"/>
    </location>
</feature>
<dbReference type="Proteomes" id="UP000237007">
    <property type="component" value="Genome"/>
</dbReference>
<keyword evidence="2" id="KW-0472">Membrane</keyword>
<keyword evidence="2" id="KW-0812">Transmembrane</keyword>
<reference evidence="3 4" key="1">
    <citation type="journal article" date="2013" name="Virus Res.">
        <title>Nine novel DNA components associated with the foorkey disease of large cardamom: Evidence of a distinct babuvirus species in Nanoviridae.</title>
        <authorList>
            <person name="Mandal B."/>
            <person name="Shilpi S."/>
            <person name="Barman A.R."/>
            <person name="Mandal S."/>
            <person name="Varma A."/>
        </authorList>
    </citation>
    <scope>NUCLEOTIDE SEQUENCE [LARGE SCALE GENOMIC DNA]</scope>
</reference>
<name>M1ST61_9VIRU</name>
<evidence type="ECO:0000256" key="2">
    <source>
        <dbReference type="SAM" id="Phobius"/>
    </source>
</evidence>
<keyword evidence="4" id="KW-1185">Reference proteome</keyword>
<dbReference type="GeneID" id="37619265"/>
<evidence type="ECO:0000313" key="4">
    <source>
        <dbReference type="Proteomes" id="UP000237007"/>
    </source>
</evidence>
<feature type="region of interest" description="Disordered" evidence="1">
    <location>
        <begin position="96"/>
        <end position="117"/>
    </location>
</feature>
<gene>
    <name evidence="3" type="primary">MP</name>
</gene>
<accession>M1ST61</accession>
<dbReference type="Pfam" id="PF07234">
    <property type="entry name" value="Babuvirus_MP"/>
    <property type="match status" value="1"/>
</dbReference>
<dbReference type="EMBL" id="JX569847">
    <property type="protein sequence ID" value="AGG38923.1"/>
    <property type="molecule type" value="Genomic_DNA"/>
</dbReference>
<sequence length="117" mass="13489">MGLSGERVKSFFEWFLFFAAIFVAITIFYILLALLLEIPRYIKDLVKYGVEYVTRRRVWMRRTQLTEATGGVGRNEVGGDDRQEMTQSVVPAVGQVIQQNPNRRDDQGRRNNTGPTF</sequence>
<dbReference type="InterPro" id="IPR009871">
    <property type="entry name" value="MP"/>
</dbReference>
<dbReference type="KEGG" id="vg:37619265"/>
<evidence type="ECO:0000256" key="1">
    <source>
        <dbReference type="SAM" id="MobiDB-lite"/>
    </source>
</evidence>
<protein>
    <submittedName>
        <fullName evidence="3">Movement protein</fullName>
    </submittedName>
</protein>
<dbReference type="RefSeq" id="YP_009508037.1">
    <property type="nucleotide sequence ID" value="NC_038815.1"/>
</dbReference>
<keyword evidence="2" id="KW-1133">Transmembrane helix</keyword>
<evidence type="ECO:0000313" key="3">
    <source>
        <dbReference type="EMBL" id="AGG38923.1"/>
    </source>
</evidence>
<proteinExistence type="predicted"/>
<organism evidence="3 4">
    <name type="scientific">Cardamom bushy dwarf virus</name>
    <dbReference type="NCBI Taxonomy" id="262588"/>
    <lineage>
        <taxon>Viruses</taxon>
        <taxon>Monodnaviria</taxon>
        <taxon>Shotokuvirae</taxon>
        <taxon>Cressdnaviricota</taxon>
        <taxon>Arfiviricetes</taxon>
        <taxon>Mulpavirales</taxon>
        <taxon>Nanoviridae</taxon>
        <taxon>Babuvirus</taxon>
        <taxon>Babuvirus cardamomi</taxon>
    </lineage>
</organism>